<feature type="region of interest" description="Disordered" evidence="1">
    <location>
        <begin position="12"/>
        <end position="106"/>
    </location>
</feature>
<dbReference type="PANTHER" id="PTHR42068:SF1">
    <property type="entry name" value="YALI0B18964P"/>
    <property type="match status" value="1"/>
</dbReference>
<proteinExistence type="predicted"/>
<comment type="caution">
    <text evidence="2">The sequence shown here is derived from an EMBL/GenBank/DDBJ whole genome shotgun (WGS) entry which is preliminary data.</text>
</comment>
<reference evidence="2 3" key="1">
    <citation type="submission" date="2015-07" db="EMBL/GenBank/DDBJ databases">
        <title>The genome of the fungus Escovopsis weberi, a specialized disease agent of ant agriculture.</title>
        <authorList>
            <person name="de Man T.J."/>
            <person name="Stajich J.E."/>
            <person name="Kubicek C.P."/>
            <person name="Chenthamara K."/>
            <person name="Atanasova L."/>
            <person name="Druzhinina I.S."/>
            <person name="Birnbaum S."/>
            <person name="Barribeau S.M."/>
            <person name="Teiling C."/>
            <person name="Suen G."/>
            <person name="Currie C."/>
            <person name="Gerardo N.M."/>
        </authorList>
    </citation>
    <scope>NUCLEOTIDE SEQUENCE [LARGE SCALE GENOMIC DNA]</scope>
</reference>
<dbReference type="EMBL" id="LGSR01000017">
    <property type="protein sequence ID" value="KOS20587.1"/>
    <property type="molecule type" value="Genomic_DNA"/>
</dbReference>
<feature type="compositionally biased region" description="Acidic residues" evidence="1">
    <location>
        <begin position="17"/>
        <end position="34"/>
    </location>
</feature>
<organism evidence="2 3">
    <name type="scientific">Escovopsis weberi</name>
    <dbReference type="NCBI Taxonomy" id="150374"/>
    <lineage>
        <taxon>Eukaryota</taxon>
        <taxon>Fungi</taxon>
        <taxon>Dikarya</taxon>
        <taxon>Ascomycota</taxon>
        <taxon>Pezizomycotina</taxon>
        <taxon>Sordariomycetes</taxon>
        <taxon>Hypocreomycetidae</taxon>
        <taxon>Hypocreales</taxon>
        <taxon>Hypocreaceae</taxon>
        <taxon>Escovopsis</taxon>
    </lineage>
</organism>
<evidence type="ECO:0000256" key="1">
    <source>
        <dbReference type="SAM" id="MobiDB-lite"/>
    </source>
</evidence>
<evidence type="ECO:0000313" key="3">
    <source>
        <dbReference type="Proteomes" id="UP000053831"/>
    </source>
</evidence>
<feature type="compositionally biased region" description="Polar residues" evidence="1">
    <location>
        <begin position="82"/>
        <end position="91"/>
    </location>
</feature>
<dbReference type="AlphaFoldDB" id="A0A0M8N0F6"/>
<keyword evidence="3" id="KW-1185">Reference proteome</keyword>
<protein>
    <submittedName>
        <fullName evidence="2">Uncharacterized protein</fullName>
    </submittedName>
</protein>
<dbReference type="PANTHER" id="PTHR42068">
    <property type="entry name" value="YALI0B18964P"/>
    <property type="match status" value="1"/>
</dbReference>
<feature type="compositionally biased region" description="Basic and acidic residues" evidence="1">
    <location>
        <begin position="35"/>
        <end position="48"/>
    </location>
</feature>
<evidence type="ECO:0000313" key="2">
    <source>
        <dbReference type="EMBL" id="KOS20587.1"/>
    </source>
</evidence>
<name>A0A0M8N0F6_ESCWE</name>
<dbReference type="OrthoDB" id="5396252at2759"/>
<dbReference type="Proteomes" id="UP000053831">
    <property type="component" value="Unassembled WGS sequence"/>
</dbReference>
<dbReference type="STRING" id="150374.A0A0M8N0F6"/>
<feature type="region of interest" description="Disordered" evidence="1">
    <location>
        <begin position="417"/>
        <end position="500"/>
    </location>
</feature>
<accession>A0A0M8N0F6</accession>
<sequence>MTSHEFERYAKKVREAGDDDSEDEINYDDDEDEVEKSKEMARMRRKQEATMTVYRQQMMKVTGTPASEMPQASRPGLPASISAPQLSQMKGQPQPLPTGGSDGDEDEEIPLAILQAHGFPSRNRPPTRLNNIASNPNIRASMHSTGMARPVSMVGDPGASRRHSTLPAFARNLPQDPYYGAGIARPAVRESMLFNDFSHGSHMQKPPSPLPVGGRPVAGLIGIIDREEKAKALRRGSPSVDATRFMNQGGYLGVHNSGMDPMGGIPQHMMYNHPLLGGSGMQGGMMPPHMMQQQQQQQHQQQHQHQQQAMPMGDPAQLQMNQQRLSQYMQMQSPQYMGAGYNAQGGNAPPQQFARMAAGSSSMMNLVTPRGNFEGGAAAEARRADYNMRTMSMVQPSSAPMVHPGYAGSVRSSMHGYAPSVAPSERSNIGLPNRYRPVSQAVGAGGQSRSGDKGKSAMRVVNKPPSIDDDDDEQGWEAMKAQREKRMSMWKSKKSVGPVN</sequence>
<gene>
    <name evidence="2" type="ORF">ESCO_005545</name>
</gene>